<sequence>MSARASHRMLLADDDPRDVELVQLALAQGGLAVRADVVKDGEGVLAYLYRRGPWREREGGEPALLLLDLKMPGMDGVDVIRALRADAAQRSLPVVVFTSSHHEKDILACQEAGANAYVVKPVDFPDFVETVQTLAHFWLTSNRTVSARQPG</sequence>
<proteinExistence type="predicted"/>
<dbReference type="Proteomes" id="UP001228113">
    <property type="component" value="Chromosome"/>
</dbReference>
<dbReference type="PANTHER" id="PTHR44520">
    <property type="entry name" value="RESPONSE REGULATOR RCP1-RELATED"/>
    <property type="match status" value="1"/>
</dbReference>
<dbReference type="SUPFAM" id="SSF52172">
    <property type="entry name" value="CheY-like"/>
    <property type="match status" value="1"/>
</dbReference>
<gene>
    <name evidence="3" type="ORF">METESE_21000</name>
</gene>
<dbReference type="RefSeq" id="WP_316410121.1">
    <property type="nucleotide sequence ID" value="NZ_AP027081.1"/>
</dbReference>
<dbReference type="Pfam" id="PF00072">
    <property type="entry name" value="Response_reg"/>
    <property type="match status" value="1"/>
</dbReference>
<dbReference type="InterPro" id="IPR011006">
    <property type="entry name" value="CheY-like_superfamily"/>
</dbReference>
<keyword evidence="4" id="KW-1185">Reference proteome</keyword>
<evidence type="ECO:0000259" key="2">
    <source>
        <dbReference type="PROSITE" id="PS50110"/>
    </source>
</evidence>
<dbReference type="EMBL" id="AP027081">
    <property type="protein sequence ID" value="BDU77142.1"/>
    <property type="molecule type" value="Genomic_DNA"/>
</dbReference>
<dbReference type="KEGG" id="msea:METESE_21000"/>
<dbReference type="GO" id="GO:0000160">
    <property type="term" value="P:phosphorelay signal transduction system"/>
    <property type="evidence" value="ECO:0007669"/>
    <property type="project" value="InterPro"/>
</dbReference>
<evidence type="ECO:0000256" key="1">
    <source>
        <dbReference type="PROSITE-ProRule" id="PRU00169"/>
    </source>
</evidence>
<dbReference type="Gene3D" id="3.40.50.2300">
    <property type="match status" value="1"/>
</dbReference>
<organism evidence="3 4">
    <name type="scientific">Mesoterricola sediminis</name>
    <dbReference type="NCBI Taxonomy" id="2927980"/>
    <lineage>
        <taxon>Bacteria</taxon>
        <taxon>Pseudomonadati</taxon>
        <taxon>Acidobacteriota</taxon>
        <taxon>Holophagae</taxon>
        <taxon>Holophagales</taxon>
        <taxon>Holophagaceae</taxon>
        <taxon>Mesoterricola</taxon>
    </lineage>
</organism>
<dbReference type="InterPro" id="IPR052893">
    <property type="entry name" value="TCS_response_regulator"/>
</dbReference>
<dbReference type="PROSITE" id="PS50110">
    <property type="entry name" value="RESPONSE_REGULATORY"/>
    <property type="match status" value="1"/>
</dbReference>
<keyword evidence="1" id="KW-0597">Phosphoprotein</keyword>
<feature type="modified residue" description="4-aspartylphosphate" evidence="1">
    <location>
        <position position="68"/>
    </location>
</feature>
<protein>
    <submittedName>
        <fullName evidence="3">Two-component system response regulator</fullName>
    </submittedName>
</protein>
<reference evidence="3" key="1">
    <citation type="journal article" date="2023" name="Int. J. Syst. Evol. Microbiol.">
        <title>Mesoterricola silvestris gen. nov., sp. nov., Mesoterricola sediminis sp. nov., Geothrix oryzae sp. nov., Geothrix edaphica sp. nov., Geothrix rubra sp. nov., and Geothrix limicola sp. nov., six novel members of Acidobacteriota isolated from soils.</title>
        <authorList>
            <person name="Itoh H."/>
            <person name="Sugisawa Y."/>
            <person name="Mise K."/>
            <person name="Xu Z."/>
            <person name="Kuniyasu M."/>
            <person name="Ushijima N."/>
            <person name="Kawano K."/>
            <person name="Kobayashi E."/>
            <person name="Shiratori Y."/>
            <person name="Masuda Y."/>
            <person name="Senoo K."/>
        </authorList>
    </citation>
    <scope>NUCLEOTIDE SEQUENCE</scope>
    <source>
        <strain evidence="3">W786</strain>
    </source>
</reference>
<name>A0AA48GT70_9BACT</name>
<feature type="domain" description="Response regulatory" evidence="2">
    <location>
        <begin position="8"/>
        <end position="135"/>
    </location>
</feature>
<dbReference type="CDD" id="cd17557">
    <property type="entry name" value="REC_Rcp-like"/>
    <property type="match status" value="1"/>
</dbReference>
<dbReference type="PANTHER" id="PTHR44520:SF1">
    <property type="entry name" value="TWO-COMPONENT SYSTEM REGULATORY PROTEIN"/>
    <property type="match status" value="1"/>
</dbReference>
<dbReference type="InterPro" id="IPR001789">
    <property type="entry name" value="Sig_transdc_resp-reg_receiver"/>
</dbReference>
<dbReference type="AlphaFoldDB" id="A0AA48GT70"/>
<accession>A0AA48GT70</accession>
<dbReference type="SMART" id="SM00448">
    <property type="entry name" value="REC"/>
    <property type="match status" value="1"/>
</dbReference>
<evidence type="ECO:0000313" key="4">
    <source>
        <dbReference type="Proteomes" id="UP001228113"/>
    </source>
</evidence>
<evidence type="ECO:0000313" key="3">
    <source>
        <dbReference type="EMBL" id="BDU77142.1"/>
    </source>
</evidence>